<keyword evidence="3 9" id="KW-0808">Transferase</keyword>
<dbReference type="Ensembl" id="ENSSAUT00010029649.1">
    <property type="protein sequence ID" value="ENSSAUP00010028118.1"/>
    <property type="gene ID" value="ENSSAUG00010012088.1"/>
</dbReference>
<feature type="transmembrane region" description="Helical" evidence="9">
    <location>
        <begin position="18"/>
        <end position="36"/>
    </location>
</feature>
<dbReference type="PROSITE" id="PS51820">
    <property type="entry name" value="PA14"/>
    <property type="match status" value="1"/>
</dbReference>
<dbReference type="PANTHER" id="PTHR12369:SF15">
    <property type="entry name" value="BETA-1,4-N-ACETYLGALACTOSAMINYLTRANSFERASE 3"/>
    <property type="match status" value="1"/>
</dbReference>
<dbReference type="EC" id="2.4.1.244" evidence="9"/>
<dbReference type="SMART" id="SM00758">
    <property type="entry name" value="PA14"/>
    <property type="match status" value="1"/>
</dbReference>
<evidence type="ECO:0000256" key="3">
    <source>
        <dbReference type="ARBA" id="ARBA00022679"/>
    </source>
</evidence>
<evidence type="ECO:0000256" key="5">
    <source>
        <dbReference type="ARBA" id="ARBA00022968"/>
    </source>
</evidence>
<dbReference type="InterPro" id="IPR008428">
    <property type="entry name" value="Chond_GalNAc"/>
</dbReference>
<evidence type="ECO:0000256" key="1">
    <source>
        <dbReference type="ARBA" id="ARBA00004447"/>
    </source>
</evidence>
<dbReference type="InterPro" id="IPR051227">
    <property type="entry name" value="CS_glycosyltransferase"/>
</dbReference>
<dbReference type="Gene3D" id="3.90.550.10">
    <property type="entry name" value="Spore Coat Polysaccharide Biosynthesis Protein SpsA, Chain A"/>
    <property type="match status" value="1"/>
</dbReference>
<dbReference type="InterPro" id="IPR037524">
    <property type="entry name" value="PA14/GLEYA"/>
</dbReference>
<dbReference type="GO" id="GO:0032580">
    <property type="term" value="C:Golgi cisterna membrane"/>
    <property type="evidence" value="ECO:0007669"/>
    <property type="project" value="UniProtKB-SubCell"/>
</dbReference>
<comment type="catalytic activity">
    <reaction evidence="9">
        <text>an N-acetyl-beta-D-glucosaminyl derivative + UDP-N-acetyl-alpha-D-galactosamine = an N-acetyl-beta-D-galactosaminyl-(1-&gt;4)-N-acetyl-beta-D-glucosaminyl derivative + UDP + H(+)</text>
        <dbReference type="Rhea" id="RHEA:20493"/>
        <dbReference type="ChEBI" id="CHEBI:15378"/>
        <dbReference type="ChEBI" id="CHEBI:58223"/>
        <dbReference type="ChEBI" id="CHEBI:61631"/>
        <dbReference type="ChEBI" id="CHEBI:67138"/>
        <dbReference type="ChEBI" id="CHEBI:138027"/>
        <dbReference type="EC" id="2.4.1.244"/>
    </reaction>
</comment>
<keyword evidence="4 9" id="KW-0812">Transmembrane</keyword>
<keyword evidence="8 9" id="KW-0472">Membrane</keyword>
<dbReference type="SUPFAM" id="SSF53448">
    <property type="entry name" value="Nucleotide-diphospho-sugar transferases"/>
    <property type="match status" value="1"/>
</dbReference>
<keyword evidence="13" id="KW-1185">Reference proteome</keyword>
<name>A0A671VMB1_SPAAU</name>
<reference evidence="12" key="2">
    <citation type="submission" date="2025-08" db="UniProtKB">
        <authorList>
            <consortium name="Ensembl"/>
        </authorList>
    </citation>
    <scope>IDENTIFICATION</scope>
</reference>
<comment type="function">
    <text evidence="9">Transfers N-acetylgalactosamine (GalNAc) from UDP-GalNAc to N-acetylglucosamine-beta-benzyl with a beta-1,4-linkage to form N,N'-diacetyllactosediamine, GalNAc-beta-1,4-GlcNAc structures in N-linked glycans and probably O-linked glycans.</text>
</comment>
<dbReference type="GO" id="GO:0033842">
    <property type="term" value="F:N-acetyl-beta-glucosaminyl-derivative 4-beta-N-acetylgalactosaminyltransferase activity"/>
    <property type="evidence" value="ECO:0007669"/>
    <property type="project" value="UniProtKB-EC"/>
</dbReference>
<sequence>MIVTNFPLKKLLRNGKDLLLGMILLFGVLVVFYEMVEMESWGLNPYIDDNGWWRAMVDKVFSEDHQTDPVKVSNAWRSNYTPPTWKPEFKGRANLHAFEDWCGTSTAALRKNGHFPLYPHTRTTVKKLAVNPKWSNYGLRIFGYLHPHTDGEFSIAVSSEDNSEFWLSTDDSPLNVKLLAWVGKTGTEWAVPGEFDKYASQTSGPIKLSSQRRYFFEVLYVQDDKGTGHVEVAWKLLNQDFGFTIIDSKHISLYASESGLLPSDVSTIPQTAASHHHIPSKQPGATADMLREEPRDTFYRVPLVSSNFLKGVLADCSYKPSYTLKGVRVPRYQGIHMVRLSYIYPNDYTRLTHMESDETCIYQEHPSDMKTNGFSKYIIPDGPEEKSTTDFAKPLQDEEEASDLTGTKSVPNDEKDHVVRRKKSVSDDKEDFPVRKKKSLLDDAEYFPVRRRKSVLDDKEDFPVRRKKSMLDDKEYFPVRRRKSVLDDKEVFPVRKRKSVFDDKKDFGFQRRRSVFDDNEDFGFRRRRSVRNDEEEFDAEADQKEVWPGLRNNPLFPDTYSRKHLREKEIEKNMPLQLDLKMSTPTAKVSYQDLQALQSDQVNFGCNLVGNVQLSSSEALPLVKAFMDKLEAKHPGLFRLGRVINVVKRVDEVRGSRYLLELEVIDSSGKLLRLSQYIYNLNRSGRRRRRDTTVKELKPPPLLCNPMGFQWNPAATVHIIVPVKNQARWVQQLITEMERLFKETQDTNFNLIITDYSSSDMDVKKALEKSSLHRYDYLKLSGNFERSAGLQAGVDLIKEKHSIVFLCDLHLHFPSNIIDAIRTHCVEGYMVFAPVVMRLDCGAAPFDARGFWELDGFGLLGIYKSDLEAVGGMNTEKFKDTWGGEDVELIDRILEGGLEVERIHLRNFYHNFHSKRGMWVTQVS</sequence>
<dbReference type="InParanoid" id="A0A671VMB1"/>
<dbReference type="PANTHER" id="PTHR12369">
    <property type="entry name" value="CHONDROITIN SYNTHASE"/>
    <property type="match status" value="1"/>
</dbReference>
<keyword evidence="7 9" id="KW-0333">Golgi apparatus</keyword>
<keyword evidence="6 9" id="KW-1133">Transmembrane helix</keyword>
<proteinExistence type="inferred from homology"/>
<dbReference type="InterPro" id="IPR011658">
    <property type="entry name" value="PA14_dom"/>
</dbReference>
<evidence type="ECO:0000256" key="6">
    <source>
        <dbReference type="ARBA" id="ARBA00022989"/>
    </source>
</evidence>
<dbReference type="OMA" id="VDPHLQF"/>
<evidence type="ECO:0000313" key="13">
    <source>
        <dbReference type="Proteomes" id="UP000472265"/>
    </source>
</evidence>
<feature type="domain" description="PA14" evidence="11">
    <location>
        <begin position="80"/>
        <end position="248"/>
    </location>
</feature>
<keyword evidence="5 9" id="KW-0735">Signal-anchor</keyword>
<accession>A0A671VMB1</accession>
<evidence type="ECO:0000256" key="8">
    <source>
        <dbReference type="ARBA" id="ARBA00023136"/>
    </source>
</evidence>
<reference evidence="12" key="3">
    <citation type="submission" date="2025-09" db="UniProtKB">
        <authorList>
            <consortium name="Ensembl"/>
        </authorList>
    </citation>
    <scope>IDENTIFICATION</scope>
</reference>
<dbReference type="AlphaFoldDB" id="A0A671VMB1"/>
<evidence type="ECO:0000256" key="4">
    <source>
        <dbReference type="ARBA" id="ARBA00022692"/>
    </source>
</evidence>
<dbReference type="InterPro" id="IPR029044">
    <property type="entry name" value="Nucleotide-diphossugar_trans"/>
</dbReference>
<dbReference type="Pfam" id="PF05679">
    <property type="entry name" value="CHGN"/>
    <property type="match status" value="1"/>
</dbReference>
<gene>
    <name evidence="12" type="primary">b4galnt3b</name>
</gene>
<evidence type="ECO:0000256" key="2">
    <source>
        <dbReference type="ARBA" id="ARBA00009239"/>
    </source>
</evidence>
<evidence type="ECO:0000256" key="7">
    <source>
        <dbReference type="ARBA" id="ARBA00023034"/>
    </source>
</evidence>
<evidence type="ECO:0000256" key="9">
    <source>
        <dbReference type="RuleBase" id="RU364016"/>
    </source>
</evidence>
<organism evidence="12 13">
    <name type="scientific">Sparus aurata</name>
    <name type="common">Gilthead sea bream</name>
    <dbReference type="NCBI Taxonomy" id="8175"/>
    <lineage>
        <taxon>Eukaryota</taxon>
        <taxon>Metazoa</taxon>
        <taxon>Chordata</taxon>
        <taxon>Craniata</taxon>
        <taxon>Vertebrata</taxon>
        <taxon>Euteleostomi</taxon>
        <taxon>Actinopterygii</taxon>
        <taxon>Neopterygii</taxon>
        <taxon>Teleostei</taxon>
        <taxon>Neoteleostei</taxon>
        <taxon>Acanthomorphata</taxon>
        <taxon>Eupercaria</taxon>
        <taxon>Spariformes</taxon>
        <taxon>Sparidae</taxon>
        <taxon>Sparus</taxon>
    </lineage>
</organism>
<evidence type="ECO:0000256" key="10">
    <source>
        <dbReference type="SAM" id="MobiDB-lite"/>
    </source>
</evidence>
<dbReference type="GeneTree" id="ENSGT01050000244857"/>
<evidence type="ECO:0000259" key="11">
    <source>
        <dbReference type="PROSITE" id="PS51820"/>
    </source>
</evidence>
<evidence type="ECO:0000313" key="12">
    <source>
        <dbReference type="Ensembl" id="ENSSAUP00010028118.1"/>
    </source>
</evidence>
<comment type="subcellular location">
    <subcellularLocation>
        <location evidence="1 9">Golgi apparatus</location>
        <location evidence="1 9">Golgi stack membrane</location>
        <topology evidence="1 9">Single-pass type II membrane protein</topology>
    </subcellularLocation>
</comment>
<reference evidence="12" key="1">
    <citation type="submission" date="2021-04" db="EMBL/GenBank/DDBJ databases">
        <authorList>
            <consortium name="Wellcome Sanger Institute Data Sharing"/>
        </authorList>
    </citation>
    <scope>NUCLEOTIDE SEQUENCE [LARGE SCALE GENOMIC DNA]</scope>
</reference>
<protein>
    <recommendedName>
        <fullName evidence="9">Beta-1,4-N-acetylgalactosaminyltransferase</fullName>
        <ecNumber evidence="9">2.4.1.244</ecNumber>
    </recommendedName>
</protein>
<dbReference type="Proteomes" id="UP000472265">
    <property type="component" value="Chromosome 8"/>
</dbReference>
<feature type="region of interest" description="Disordered" evidence="10">
    <location>
        <begin position="397"/>
        <end position="426"/>
    </location>
</feature>
<comment type="similarity">
    <text evidence="2 9">Belongs to the chondroitin N-acetylgalactosaminyltransferase family.</text>
</comment>